<accession>A0ABW1EDE4</accession>
<protein>
    <recommendedName>
        <fullName evidence="3">DUF2219 family protein</fullName>
    </recommendedName>
</protein>
<dbReference type="SUPFAM" id="SSF56935">
    <property type="entry name" value="Porins"/>
    <property type="match status" value="1"/>
</dbReference>
<evidence type="ECO:0000313" key="2">
    <source>
        <dbReference type="Proteomes" id="UP001596091"/>
    </source>
</evidence>
<dbReference type="Proteomes" id="UP001596091">
    <property type="component" value="Unassembled WGS sequence"/>
</dbReference>
<organism evidence="1 2">
    <name type="scientific">Acidicapsa dinghuensis</name>
    <dbReference type="NCBI Taxonomy" id="2218256"/>
    <lineage>
        <taxon>Bacteria</taxon>
        <taxon>Pseudomonadati</taxon>
        <taxon>Acidobacteriota</taxon>
        <taxon>Terriglobia</taxon>
        <taxon>Terriglobales</taxon>
        <taxon>Acidobacteriaceae</taxon>
        <taxon>Acidicapsa</taxon>
    </lineage>
</organism>
<name>A0ABW1EDE4_9BACT</name>
<proteinExistence type="predicted"/>
<gene>
    <name evidence="1" type="ORF">ACFPT7_08725</name>
</gene>
<evidence type="ECO:0008006" key="3">
    <source>
        <dbReference type="Google" id="ProtNLM"/>
    </source>
</evidence>
<dbReference type="EMBL" id="JBHSPH010000002">
    <property type="protein sequence ID" value="MFC5862369.1"/>
    <property type="molecule type" value="Genomic_DNA"/>
</dbReference>
<reference evidence="2" key="1">
    <citation type="journal article" date="2019" name="Int. J. Syst. Evol. Microbiol.">
        <title>The Global Catalogue of Microorganisms (GCM) 10K type strain sequencing project: providing services to taxonomists for standard genome sequencing and annotation.</title>
        <authorList>
            <consortium name="The Broad Institute Genomics Platform"/>
            <consortium name="The Broad Institute Genome Sequencing Center for Infectious Disease"/>
            <person name="Wu L."/>
            <person name="Ma J."/>
        </authorList>
    </citation>
    <scope>NUCLEOTIDE SEQUENCE [LARGE SCALE GENOMIC DNA]</scope>
    <source>
        <strain evidence="2">JCM 4087</strain>
    </source>
</reference>
<sequence>MQPSISQIRFLGKPRIIGLMTFALFLLCTSWQSRAQDTPLLSGGGGFFTNTTGGNTNYQFVIEPLLAAPVGKHFLIESRAYLDESYSPKGDGQSGYSGTGFIALTYLQGSYFLSPHVTVTGGSFLLPFNTYNDRLSPIWISNFQDGPLISSLGTLSTGTGLGGMLAGSAVSKPKYSIDYKAWFSARSGNEQFDTQRSAGARASLYLPEKRLEVGLSYDKQLQGVREHFYGAHAWWEPANTAFRLRSEFARGFHAQGYWIEADYRTQAFGGLNSWIGRFEPLFRIQQSFRRDTIASDGLPLVNTQRADFGLDYNLLHSTRIITSYSRQFASTGDENIWETGIVYRFLFPAWKAR</sequence>
<dbReference type="RefSeq" id="WP_263335518.1">
    <property type="nucleotide sequence ID" value="NZ_JAGSYH010000003.1"/>
</dbReference>
<evidence type="ECO:0000313" key="1">
    <source>
        <dbReference type="EMBL" id="MFC5862369.1"/>
    </source>
</evidence>
<keyword evidence="2" id="KW-1185">Reference proteome</keyword>
<comment type="caution">
    <text evidence="1">The sequence shown here is derived from an EMBL/GenBank/DDBJ whole genome shotgun (WGS) entry which is preliminary data.</text>
</comment>